<comment type="caution">
    <text evidence="3">The sequence shown here is derived from an EMBL/GenBank/DDBJ whole genome shotgun (WGS) entry which is preliminary data.</text>
</comment>
<reference evidence="3 4" key="1">
    <citation type="submission" date="2023-03" db="EMBL/GenBank/DDBJ databases">
        <title>Paludisphaera mucosa sp. nov. a novel planctomycete from northern fen.</title>
        <authorList>
            <person name="Ivanova A."/>
        </authorList>
    </citation>
    <scope>NUCLEOTIDE SEQUENCE [LARGE SCALE GENOMIC DNA]</scope>
    <source>
        <strain evidence="3 4">Pla2</strain>
    </source>
</reference>
<evidence type="ECO:0000313" key="3">
    <source>
        <dbReference type="EMBL" id="MDG3005972.1"/>
    </source>
</evidence>
<dbReference type="EMBL" id="JARRAG010000002">
    <property type="protein sequence ID" value="MDG3005972.1"/>
    <property type="molecule type" value="Genomic_DNA"/>
</dbReference>
<sequence>MPIGLLSDAERERLDGFPAHIIPADLDTYFILSRADRRQIPPTTSATNRLGFALQLGMLRFLGFCPDDLSTAPQRVVAFVAKQLDIDPGEIVRDGRRGQTRTEHLRQIRRYLGFRKATARDLVQLELRLVDRALEHDRPTVLLRLDCENLLASGSNGRGSLIWSASSPRPDDEPSRRPTDGWECS</sequence>
<accession>A0ABT6FEL8</accession>
<dbReference type="InterPro" id="IPR025296">
    <property type="entry name" value="DUF4158"/>
</dbReference>
<feature type="domain" description="DUF4158" evidence="2">
    <location>
        <begin position="5"/>
        <end position="150"/>
    </location>
</feature>
<evidence type="ECO:0000256" key="1">
    <source>
        <dbReference type="SAM" id="MobiDB-lite"/>
    </source>
</evidence>
<organism evidence="3 4">
    <name type="scientific">Paludisphaera mucosa</name>
    <dbReference type="NCBI Taxonomy" id="3030827"/>
    <lineage>
        <taxon>Bacteria</taxon>
        <taxon>Pseudomonadati</taxon>
        <taxon>Planctomycetota</taxon>
        <taxon>Planctomycetia</taxon>
        <taxon>Isosphaerales</taxon>
        <taxon>Isosphaeraceae</taxon>
        <taxon>Paludisphaera</taxon>
    </lineage>
</organism>
<dbReference type="RefSeq" id="WP_277864374.1">
    <property type="nucleotide sequence ID" value="NZ_JARRAG010000002.1"/>
</dbReference>
<feature type="region of interest" description="Disordered" evidence="1">
    <location>
        <begin position="161"/>
        <end position="185"/>
    </location>
</feature>
<protein>
    <submittedName>
        <fullName evidence="3">DUF4158 domain-containing protein</fullName>
    </submittedName>
</protein>
<keyword evidence="4" id="KW-1185">Reference proteome</keyword>
<gene>
    <name evidence="3" type="ORF">PZE19_19505</name>
</gene>
<name>A0ABT6FEL8_9BACT</name>
<proteinExistence type="predicted"/>
<evidence type="ECO:0000259" key="2">
    <source>
        <dbReference type="Pfam" id="PF13700"/>
    </source>
</evidence>
<feature type="compositionally biased region" description="Basic and acidic residues" evidence="1">
    <location>
        <begin position="169"/>
        <end position="185"/>
    </location>
</feature>
<dbReference type="Pfam" id="PF13700">
    <property type="entry name" value="DUF4158"/>
    <property type="match status" value="1"/>
</dbReference>
<evidence type="ECO:0000313" key="4">
    <source>
        <dbReference type="Proteomes" id="UP001216907"/>
    </source>
</evidence>
<dbReference type="Proteomes" id="UP001216907">
    <property type="component" value="Unassembled WGS sequence"/>
</dbReference>